<keyword evidence="3" id="KW-1185">Reference proteome</keyword>
<protein>
    <submittedName>
        <fullName evidence="2">Uncharacterized protein</fullName>
    </submittedName>
</protein>
<name>A0ABN2W6Z8_9ACTN</name>
<dbReference type="RefSeq" id="WP_344531211.1">
    <property type="nucleotide sequence ID" value="NZ_BAAAPE010000012.1"/>
</dbReference>
<evidence type="ECO:0000313" key="2">
    <source>
        <dbReference type="EMBL" id="GAA2085103.1"/>
    </source>
</evidence>
<keyword evidence="1" id="KW-0812">Transmembrane</keyword>
<evidence type="ECO:0000256" key="1">
    <source>
        <dbReference type="SAM" id="Phobius"/>
    </source>
</evidence>
<comment type="caution">
    <text evidence="2">The sequence shown here is derived from an EMBL/GenBank/DDBJ whole genome shotgun (WGS) entry which is preliminary data.</text>
</comment>
<organism evidence="2 3">
    <name type="scientific">Streptomyces albiaxialis</name>
    <dbReference type="NCBI Taxonomy" id="329523"/>
    <lineage>
        <taxon>Bacteria</taxon>
        <taxon>Bacillati</taxon>
        <taxon>Actinomycetota</taxon>
        <taxon>Actinomycetes</taxon>
        <taxon>Kitasatosporales</taxon>
        <taxon>Streptomycetaceae</taxon>
        <taxon>Streptomyces</taxon>
    </lineage>
</organism>
<feature type="transmembrane region" description="Helical" evidence="1">
    <location>
        <begin position="6"/>
        <end position="21"/>
    </location>
</feature>
<proteinExistence type="predicted"/>
<dbReference type="Proteomes" id="UP001500016">
    <property type="component" value="Unassembled WGS sequence"/>
</dbReference>
<keyword evidence="1" id="KW-1133">Transmembrane helix</keyword>
<reference evidence="2 3" key="1">
    <citation type="journal article" date="2019" name="Int. J. Syst. Evol. Microbiol.">
        <title>The Global Catalogue of Microorganisms (GCM) 10K type strain sequencing project: providing services to taxonomists for standard genome sequencing and annotation.</title>
        <authorList>
            <consortium name="The Broad Institute Genomics Platform"/>
            <consortium name="The Broad Institute Genome Sequencing Center for Infectious Disease"/>
            <person name="Wu L."/>
            <person name="Ma J."/>
        </authorList>
    </citation>
    <scope>NUCLEOTIDE SEQUENCE [LARGE SCALE GENOMIC DNA]</scope>
    <source>
        <strain evidence="2 3">JCM 15478</strain>
    </source>
</reference>
<evidence type="ECO:0000313" key="3">
    <source>
        <dbReference type="Proteomes" id="UP001500016"/>
    </source>
</evidence>
<keyword evidence="1" id="KW-0472">Membrane</keyword>
<sequence length="63" mass="7124">MNQSSVIVVDLFLWLFAFMVARSREVRIYQVIFIALAGFLLGLTPFGYPVMAFVKTTFVAFGL</sequence>
<accession>A0ABN2W6Z8</accession>
<gene>
    <name evidence="2" type="ORF">GCM10009801_46640</name>
</gene>
<feature type="transmembrane region" description="Helical" evidence="1">
    <location>
        <begin position="28"/>
        <end position="48"/>
    </location>
</feature>
<dbReference type="EMBL" id="BAAAPE010000012">
    <property type="protein sequence ID" value="GAA2085103.1"/>
    <property type="molecule type" value="Genomic_DNA"/>
</dbReference>